<dbReference type="EMBL" id="UOFC01000297">
    <property type="protein sequence ID" value="VAW49674.1"/>
    <property type="molecule type" value="Genomic_DNA"/>
</dbReference>
<dbReference type="Gene3D" id="2.10.260.10">
    <property type="match status" value="1"/>
</dbReference>
<dbReference type="SUPFAM" id="SSF89447">
    <property type="entry name" value="AbrB/MazE/MraZ-like"/>
    <property type="match status" value="1"/>
</dbReference>
<name>A0A3B0X1G3_9ZZZZ</name>
<evidence type="ECO:0008006" key="2">
    <source>
        <dbReference type="Google" id="ProtNLM"/>
    </source>
</evidence>
<protein>
    <recommendedName>
        <fullName evidence="2">VapB protein (Antitoxin to VapC)</fullName>
    </recommendedName>
</protein>
<dbReference type="AlphaFoldDB" id="A0A3B0X1G3"/>
<gene>
    <name evidence="1" type="ORF">MNBD_GAMMA03-1724</name>
</gene>
<dbReference type="InterPro" id="IPR051734">
    <property type="entry name" value="VapB_TA_antitoxins"/>
</dbReference>
<organism evidence="1">
    <name type="scientific">hydrothermal vent metagenome</name>
    <dbReference type="NCBI Taxonomy" id="652676"/>
    <lineage>
        <taxon>unclassified sequences</taxon>
        <taxon>metagenomes</taxon>
        <taxon>ecological metagenomes</taxon>
    </lineage>
</organism>
<accession>A0A3B0X1G3</accession>
<reference evidence="1" key="1">
    <citation type="submission" date="2018-06" db="EMBL/GenBank/DDBJ databases">
        <authorList>
            <person name="Zhirakovskaya E."/>
        </authorList>
    </citation>
    <scope>NUCLEOTIDE SEQUENCE</scope>
</reference>
<proteinExistence type="predicted"/>
<dbReference type="NCBIfam" id="NF040493">
    <property type="entry name" value="TA_anti_VapB"/>
    <property type="match status" value="1"/>
</dbReference>
<dbReference type="InterPro" id="IPR047976">
    <property type="entry name" value="Anti_VapB2-like"/>
</dbReference>
<dbReference type="PANTHER" id="PTHR37550:SF3">
    <property type="entry name" value="ANTITOXIN VAPB1"/>
    <property type="match status" value="1"/>
</dbReference>
<evidence type="ECO:0000313" key="1">
    <source>
        <dbReference type="EMBL" id="VAW49674.1"/>
    </source>
</evidence>
<sequence>MVHTKLFKSNQSQAVRLSKPVAFPSGVKEVEVVVIGNSRIITPVNQCWDSWFDSETTSSEFMTNREQPLAQERE</sequence>
<dbReference type="InterPro" id="IPR037914">
    <property type="entry name" value="SpoVT-AbrB_sf"/>
</dbReference>
<dbReference type="PANTHER" id="PTHR37550">
    <property type="entry name" value="ANTITOXIN VAPB1"/>
    <property type="match status" value="1"/>
</dbReference>